<keyword evidence="2" id="KW-1185">Reference proteome</keyword>
<evidence type="ECO:0000313" key="1">
    <source>
        <dbReference type="EMBL" id="KAK9701618.1"/>
    </source>
</evidence>
<comment type="caution">
    <text evidence="1">The sequence shown here is derived from an EMBL/GenBank/DDBJ whole genome shotgun (WGS) entry which is preliminary data.</text>
</comment>
<name>A0AAW1JEN1_POPJA</name>
<accession>A0AAW1JEN1</accession>
<reference evidence="1 2" key="1">
    <citation type="journal article" date="2024" name="BMC Genomics">
        <title>De novo assembly and annotation of Popillia japonica's genome with initial clues to its potential as an invasive pest.</title>
        <authorList>
            <person name="Cucini C."/>
            <person name="Boschi S."/>
            <person name="Funari R."/>
            <person name="Cardaioli E."/>
            <person name="Iannotti N."/>
            <person name="Marturano G."/>
            <person name="Paoli F."/>
            <person name="Bruttini M."/>
            <person name="Carapelli A."/>
            <person name="Frati F."/>
            <person name="Nardi F."/>
        </authorList>
    </citation>
    <scope>NUCLEOTIDE SEQUENCE [LARGE SCALE GENOMIC DNA]</scope>
    <source>
        <strain evidence="1">DMR45628</strain>
    </source>
</reference>
<evidence type="ECO:0000313" key="2">
    <source>
        <dbReference type="Proteomes" id="UP001458880"/>
    </source>
</evidence>
<protein>
    <submittedName>
        <fullName evidence="1">Uncharacterized protein</fullName>
    </submittedName>
</protein>
<dbReference type="EMBL" id="JASPKY010000411">
    <property type="protein sequence ID" value="KAK9701618.1"/>
    <property type="molecule type" value="Genomic_DNA"/>
</dbReference>
<proteinExistence type="predicted"/>
<sequence>MSNILCKQCDIDKRLLYSSFAETCQKVCLFSVSRDDGFRTRCSSYFFRSREKLVESGTTLQQHIVILHQNVQSLTNKIEVEIFAEDEKCDILYMSQHWYTKDSIQSVVISGYQLLGHFSRDISLHGSAAVFGGESLAVSCTNNWKGGKPFYPCDEVCQAQ</sequence>
<dbReference type="Proteomes" id="UP001458880">
    <property type="component" value="Unassembled WGS sequence"/>
</dbReference>
<gene>
    <name evidence="1" type="ORF">QE152_g30467</name>
</gene>
<dbReference type="AlphaFoldDB" id="A0AAW1JEN1"/>
<organism evidence="1 2">
    <name type="scientific">Popillia japonica</name>
    <name type="common">Japanese beetle</name>
    <dbReference type="NCBI Taxonomy" id="7064"/>
    <lineage>
        <taxon>Eukaryota</taxon>
        <taxon>Metazoa</taxon>
        <taxon>Ecdysozoa</taxon>
        <taxon>Arthropoda</taxon>
        <taxon>Hexapoda</taxon>
        <taxon>Insecta</taxon>
        <taxon>Pterygota</taxon>
        <taxon>Neoptera</taxon>
        <taxon>Endopterygota</taxon>
        <taxon>Coleoptera</taxon>
        <taxon>Polyphaga</taxon>
        <taxon>Scarabaeiformia</taxon>
        <taxon>Scarabaeidae</taxon>
        <taxon>Rutelinae</taxon>
        <taxon>Popillia</taxon>
    </lineage>
</organism>